<sequence length="142" mass="15748">MRKLLLFAFTLFLALSCVNRNSSENNNGSESSQFTIDASENVVNVLYFHGTQRCKTCIAVGNIAKETLDSLSLNNDSIVFSEINTDDPNFSEITSKFQISWSSLIISKGENRVDLTDFAFANAIKNPELLKAEIVKTITSLQ</sequence>
<dbReference type="EMBL" id="VSSQ01000413">
    <property type="protein sequence ID" value="MPL94069.1"/>
    <property type="molecule type" value="Genomic_DNA"/>
</dbReference>
<organism evidence="1">
    <name type="scientific">bioreactor metagenome</name>
    <dbReference type="NCBI Taxonomy" id="1076179"/>
    <lineage>
        <taxon>unclassified sequences</taxon>
        <taxon>metagenomes</taxon>
        <taxon>ecological metagenomes</taxon>
    </lineage>
</organism>
<protein>
    <recommendedName>
        <fullName evidence="2">Thioredoxin domain-containing protein</fullName>
    </recommendedName>
</protein>
<gene>
    <name evidence="1" type="ORF">SDC9_40217</name>
</gene>
<comment type="caution">
    <text evidence="1">The sequence shown here is derived from an EMBL/GenBank/DDBJ whole genome shotgun (WGS) entry which is preliminary data.</text>
</comment>
<dbReference type="InterPro" id="IPR047698">
    <property type="entry name" value="ArsF-like"/>
</dbReference>
<dbReference type="PROSITE" id="PS51257">
    <property type="entry name" value="PROKAR_LIPOPROTEIN"/>
    <property type="match status" value="1"/>
</dbReference>
<accession>A0A644VRN8</accession>
<dbReference type="AlphaFoldDB" id="A0A644VRN8"/>
<dbReference type="NCBIfam" id="NF040494">
    <property type="entry name" value="nitrored_ArsF"/>
    <property type="match status" value="1"/>
</dbReference>
<evidence type="ECO:0000313" key="1">
    <source>
        <dbReference type="EMBL" id="MPL94069.1"/>
    </source>
</evidence>
<name>A0A644VRN8_9ZZZZ</name>
<evidence type="ECO:0008006" key="2">
    <source>
        <dbReference type="Google" id="ProtNLM"/>
    </source>
</evidence>
<reference evidence="1" key="1">
    <citation type="submission" date="2019-08" db="EMBL/GenBank/DDBJ databases">
        <authorList>
            <person name="Kucharzyk K."/>
            <person name="Murdoch R.W."/>
            <person name="Higgins S."/>
            <person name="Loffler F."/>
        </authorList>
    </citation>
    <scope>NUCLEOTIDE SEQUENCE</scope>
</reference>
<proteinExistence type="predicted"/>